<dbReference type="CDD" id="cd08050">
    <property type="entry name" value="TAF6C"/>
    <property type="match status" value="1"/>
</dbReference>
<comment type="subcellular location">
    <subcellularLocation>
        <location evidence="1">Nucleus</location>
    </subcellularLocation>
</comment>
<dbReference type="GO" id="GO:0016251">
    <property type="term" value="F:RNA polymerase II general transcription initiation factor activity"/>
    <property type="evidence" value="ECO:0007669"/>
    <property type="project" value="InterPro"/>
</dbReference>
<dbReference type="GO" id="GO:0051123">
    <property type="term" value="P:RNA polymerase II preinitiation complex assembly"/>
    <property type="evidence" value="ECO:0007669"/>
    <property type="project" value="TreeGrafter"/>
</dbReference>
<evidence type="ECO:0000256" key="9">
    <source>
        <dbReference type="SAM" id="MobiDB-lite"/>
    </source>
</evidence>
<reference evidence="11 12" key="1">
    <citation type="submission" date="2019-01" db="EMBL/GenBank/DDBJ databases">
        <title>A draft genome assembly of the solar-powered sea slug Elysia chlorotica.</title>
        <authorList>
            <person name="Cai H."/>
            <person name="Li Q."/>
            <person name="Fang X."/>
            <person name="Li J."/>
            <person name="Curtis N.E."/>
            <person name="Altenburger A."/>
            <person name="Shibata T."/>
            <person name="Feng M."/>
            <person name="Maeda T."/>
            <person name="Schwartz J.A."/>
            <person name="Shigenobu S."/>
            <person name="Lundholm N."/>
            <person name="Nishiyama T."/>
            <person name="Yang H."/>
            <person name="Hasebe M."/>
            <person name="Li S."/>
            <person name="Pierce S.K."/>
            <person name="Wang J."/>
        </authorList>
    </citation>
    <scope>NUCLEOTIDE SEQUENCE [LARGE SCALE GENOMIC DNA]</scope>
    <source>
        <strain evidence="11">EC2010</strain>
        <tissue evidence="11">Whole organism of an adult</tissue>
    </source>
</reference>
<dbReference type="Pfam" id="PF07571">
    <property type="entry name" value="TAF6_C"/>
    <property type="match status" value="1"/>
</dbReference>
<feature type="region of interest" description="Disordered" evidence="9">
    <location>
        <begin position="589"/>
        <end position="622"/>
    </location>
</feature>
<dbReference type="Gene3D" id="1.10.20.10">
    <property type="entry name" value="Histone, subunit A"/>
    <property type="match status" value="1"/>
</dbReference>
<keyword evidence="5" id="KW-0805">Transcription regulation</keyword>
<sequence length="622" mass="67935">MASDKESRVGSVLPAESVKVIAESVGVSGLSDEASSFLSEDISYRLKLIIQEAEKLRRHSKRKRLTCSDFDTALQMKNIEPVYGISNKDGHIPFRHASGGGREIYFTEEKELDLHSVLGDSTPKIPVDVSLKAHWLCIDGIQPSLPENPPPASKELQKQEILDTSLKQTTAQNRLGHKRPHQDSSGKHKHNHHKHKDLVKLKNLATHELSVEQQYYYKEITESCVGPDEQKRSEALQSLQQDPGLHQMLPRFVAFAAEGVKINVVQNNLALLIYLMRMVKSLLDNQTIYLDKYLHDLLPAVTTCVVSRQLCLRPDMDNHWALRDFAARLVAQICRNYSNNTNNVQARITKKFSKAIQSEKVALSTQYGALAGLGELGTEVVKSSLLPYICILGDRLKYVNEGSALNSIDKIAAEHIKKQLIKYLPPVLKSFHNSTESVEEFNVAYGYLGPFLYSMFLQKEKGLTSAGGLQAVATPARSTLQLSQRPAQILIQQPAPSTPGTPHQTSFLTGTPSFQRNPSISSMTTPSTPTGVSGAQKFVIVSQGRSSTSISSAPIASNSLVKVVGPSQPQGPTTAGAQKIVLIQGASAVNSEDGAATSNNQARTSVLTSVTTPSSISGKETL</sequence>
<dbReference type="OrthoDB" id="361039at2759"/>
<dbReference type="GO" id="GO:0005669">
    <property type="term" value="C:transcription factor TFIID complex"/>
    <property type="evidence" value="ECO:0007669"/>
    <property type="project" value="InterPro"/>
</dbReference>
<feature type="domain" description="TATA box binding protein associated factor (TAF) histone-like fold" evidence="10">
    <location>
        <begin position="11"/>
        <end position="77"/>
    </location>
</feature>
<accession>A0A3S0ZVJ9</accession>
<dbReference type="SMART" id="SM00803">
    <property type="entry name" value="TAF"/>
    <property type="match status" value="1"/>
</dbReference>
<dbReference type="InterPro" id="IPR016024">
    <property type="entry name" value="ARM-type_fold"/>
</dbReference>
<dbReference type="Proteomes" id="UP000271974">
    <property type="component" value="Unassembled WGS sequence"/>
</dbReference>
<keyword evidence="12" id="KW-1185">Reference proteome</keyword>
<evidence type="ECO:0000256" key="8">
    <source>
        <dbReference type="ARBA" id="ARBA00040091"/>
    </source>
</evidence>
<comment type="similarity">
    <text evidence="2">Belongs to the TAF6 family.</text>
</comment>
<evidence type="ECO:0000256" key="1">
    <source>
        <dbReference type="ARBA" id="ARBA00004123"/>
    </source>
</evidence>
<dbReference type="SUPFAM" id="SSF48371">
    <property type="entry name" value="ARM repeat"/>
    <property type="match status" value="1"/>
</dbReference>
<keyword evidence="6" id="KW-0804">Transcription</keyword>
<keyword evidence="7" id="KW-0539">Nucleus</keyword>
<evidence type="ECO:0000256" key="7">
    <source>
        <dbReference type="ARBA" id="ARBA00023242"/>
    </source>
</evidence>
<evidence type="ECO:0000256" key="2">
    <source>
        <dbReference type="ARBA" id="ARBA00007688"/>
    </source>
</evidence>
<dbReference type="PANTHER" id="PTHR10221">
    <property type="entry name" value="TRANSCRIPTION INITIATION FACTOR TFIID SUBUNIT 6"/>
    <property type="match status" value="1"/>
</dbReference>
<feature type="compositionally biased region" description="Low complexity" evidence="9">
    <location>
        <begin position="604"/>
        <end position="622"/>
    </location>
</feature>
<feature type="region of interest" description="Disordered" evidence="9">
    <location>
        <begin position="170"/>
        <end position="195"/>
    </location>
</feature>
<evidence type="ECO:0000256" key="6">
    <source>
        <dbReference type="ARBA" id="ARBA00023163"/>
    </source>
</evidence>
<protein>
    <recommendedName>
        <fullName evidence="4">Histone H4</fullName>
    </recommendedName>
    <alternativeName>
        <fullName evidence="8">Transcription initiation factor TFIID subunit 6</fullName>
    </alternativeName>
</protein>
<evidence type="ECO:0000256" key="3">
    <source>
        <dbReference type="ARBA" id="ARBA00011538"/>
    </source>
</evidence>
<dbReference type="InterPro" id="IPR011442">
    <property type="entry name" value="TAF6_C"/>
</dbReference>
<evidence type="ECO:0000256" key="5">
    <source>
        <dbReference type="ARBA" id="ARBA00023015"/>
    </source>
</evidence>
<comment type="caution">
    <text evidence="11">The sequence shown here is derived from an EMBL/GenBank/DDBJ whole genome shotgun (WGS) entry which is preliminary data.</text>
</comment>
<dbReference type="InterPro" id="IPR037796">
    <property type="entry name" value="TAF6"/>
</dbReference>
<dbReference type="Pfam" id="PF02969">
    <property type="entry name" value="TAF"/>
    <property type="match status" value="1"/>
</dbReference>
<organism evidence="11 12">
    <name type="scientific">Elysia chlorotica</name>
    <name type="common">Eastern emerald elysia</name>
    <name type="synonym">Sea slug</name>
    <dbReference type="NCBI Taxonomy" id="188477"/>
    <lineage>
        <taxon>Eukaryota</taxon>
        <taxon>Metazoa</taxon>
        <taxon>Spiralia</taxon>
        <taxon>Lophotrochozoa</taxon>
        <taxon>Mollusca</taxon>
        <taxon>Gastropoda</taxon>
        <taxon>Heterobranchia</taxon>
        <taxon>Euthyneura</taxon>
        <taxon>Panpulmonata</taxon>
        <taxon>Sacoglossa</taxon>
        <taxon>Placobranchoidea</taxon>
        <taxon>Plakobranchidae</taxon>
        <taxon>Elysia</taxon>
    </lineage>
</organism>
<evidence type="ECO:0000259" key="10">
    <source>
        <dbReference type="SMART" id="SM00803"/>
    </source>
</evidence>
<dbReference type="AlphaFoldDB" id="A0A3S0ZVJ9"/>
<dbReference type="PANTHER" id="PTHR10221:SF9">
    <property type="entry name" value="TRANSCRIPTION INITIATION FACTOR TFIID SUBUNIT 6"/>
    <property type="match status" value="1"/>
</dbReference>
<gene>
    <name evidence="11" type="ORF">EGW08_015957</name>
</gene>
<dbReference type="InterPro" id="IPR009072">
    <property type="entry name" value="Histone-fold"/>
</dbReference>
<evidence type="ECO:0000313" key="12">
    <source>
        <dbReference type="Proteomes" id="UP000271974"/>
    </source>
</evidence>
<dbReference type="FunFam" id="1.10.20.10:FF:000030">
    <property type="entry name" value="Transcription initiation factor TFIID subunit 6"/>
    <property type="match status" value="1"/>
</dbReference>
<dbReference type="GO" id="GO:0046695">
    <property type="term" value="C:SLIK (SAGA-like) complex"/>
    <property type="evidence" value="ECO:0007669"/>
    <property type="project" value="InterPro"/>
</dbReference>
<dbReference type="InterPro" id="IPR046344">
    <property type="entry name" value="TAF6_C_sf"/>
</dbReference>
<dbReference type="InterPro" id="IPR004823">
    <property type="entry name" value="TAF_TATA-bd_Histone-like_dom"/>
</dbReference>
<proteinExistence type="inferred from homology"/>
<dbReference type="CDD" id="cd22931">
    <property type="entry name" value="HFD_TAF6"/>
    <property type="match status" value="1"/>
</dbReference>
<dbReference type="SUPFAM" id="SSF47113">
    <property type="entry name" value="Histone-fold"/>
    <property type="match status" value="1"/>
</dbReference>
<dbReference type="EMBL" id="RQTK01000675">
    <property type="protein sequence ID" value="RUS76285.1"/>
    <property type="molecule type" value="Genomic_DNA"/>
</dbReference>
<evidence type="ECO:0000313" key="11">
    <source>
        <dbReference type="EMBL" id="RUS76285.1"/>
    </source>
</evidence>
<dbReference type="GO" id="GO:0003713">
    <property type="term" value="F:transcription coactivator activity"/>
    <property type="evidence" value="ECO:0007669"/>
    <property type="project" value="TreeGrafter"/>
</dbReference>
<dbReference type="GO" id="GO:0046982">
    <property type="term" value="F:protein heterodimerization activity"/>
    <property type="evidence" value="ECO:0007669"/>
    <property type="project" value="InterPro"/>
</dbReference>
<dbReference type="FunFam" id="1.25.40.770:FF:000001">
    <property type="entry name" value="Transcription initiation factor TFIID subunit 6"/>
    <property type="match status" value="1"/>
</dbReference>
<name>A0A3S0ZVJ9_ELYCH</name>
<dbReference type="Gene3D" id="1.25.40.770">
    <property type="entry name" value="TAF6, C-terminal HEAT repeat domain"/>
    <property type="match status" value="1"/>
</dbReference>
<dbReference type="GO" id="GO:0000124">
    <property type="term" value="C:SAGA complex"/>
    <property type="evidence" value="ECO:0007669"/>
    <property type="project" value="InterPro"/>
</dbReference>
<evidence type="ECO:0000256" key="4">
    <source>
        <dbReference type="ARBA" id="ARBA00020836"/>
    </source>
</evidence>
<dbReference type="STRING" id="188477.A0A3S0ZVJ9"/>
<comment type="subunit">
    <text evidence="3">The nucleosome is a histone octamer containing two molecules each of H2A, H2B, H3 and H4 assembled in one H3-H4 heterotetramer and two H2A-H2B heterodimers. The octamer wraps approximately 147 bp of DNA.</text>
</comment>